<dbReference type="Gene3D" id="1.10.10.10">
    <property type="entry name" value="Winged helix-like DNA-binding domain superfamily/Winged helix DNA-binding domain"/>
    <property type="match status" value="1"/>
</dbReference>
<keyword evidence="7" id="KW-1185">Reference proteome</keyword>
<organism evidence="6 7">
    <name type="scientific">Aureibaculum algae</name>
    <dbReference type="NCBI Taxonomy" id="2584122"/>
    <lineage>
        <taxon>Bacteria</taxon>
        <taxon>Pseudomonadati</taxon>
        <taxon>Bacteroidota</taxon>
        <taxon>Flavobacteriia</taxon>
        <taxon>Flavobacteriales</taxon>
        <taxon>Flavobacteriaceae</taxon>
        <taxon>Aureibaculum</taxon>
    </lineage>
</organism>
<dbReference type="Proteomes" id="UP000306229">
    <property type="component" value="Chromosome"/>
</dbReference>
<dbReference type="OrthoDB" id="9780326at2"/>
<dbReference type="InterPro" id="IPR036388">
    <property type="entry name" value="WH-like_DNA-bd_sf"/>
</dbReference>
<dbReference type="InterPro" id="IPR013324">
    <property type="entry name" value="RNA_pol_sigma_r3/r4-like"/>
</dbReference>
<dbReference type="EMBL" id="CP040749">
    <property type="protein sequence ID" value="QCX38535.1"/>
    <property type="molecule type" value="Genomic_DNA"/>
</dbReference>
<dbReference type="PROSITE" id="PS00622">
    <property type="entry name" value="HTH_LUXR_1"/>
    <property type="match status" value="1"/>
</dbReference>
<dbReference type="InterPro" id="IPR000792">
    <property type="entry name" value="Tscrpt_reg_LuxR_C"/>
</dbReference>
<dbReference type="GO" id="GO:0003677">
    <property type="term" value="F:DNA binding"/>
    <property type="evidence" value="ECO:0007669"/>
    <property type="project" value="InterPro"/>
</dbReference>
<protein>
    <submittedName>
        <fullName evidence="6">Sigma-70 family RNA polymerase sigma factor</fullName>
    </submittedName>
</protein>
<gene>
    <name evidence="6" type="ORF">FF125_08865</name>
</gene>
<comment type="similarity">
    <text evidence="1">Belongs to the sigma-70 factor family. ECF subfamily.</text>
</comment>
<evidence type="ECO:0000256" key="4">
    <source>
        <dbReference type="ARBA" id="ARBA00023163"/>
    </source>
</evidence>
<dbReference type="PANTHER" id="PTHR43133:SF45">
    <property type="entry name" value="RNA POLYMERASE ECF-TYPE SIGMA FACTOR"/>
    <property type="match status" value="1"/>
</dbReference>
<proteinExistence type="inferred from homology"/>
<dbReference type="GO" id="GO:0016987">
    <property type="term" value="F:sigma factor activity"/>
    <property type="evidence" value="ECO:0007669"/>
    <property type="project" value="UniProtKB-KW"/>
</dbReference>
<feature type="domain" description="HTH luxR-type" evidence="5">
    <location>
        <begin position="127"/>
        <end position="154"/>
    </location>
</feature>
<evidence type="ECO:0000256" key="3">
    <source>
        <dbReference type="ARBA" id="ARBA00023082"/>
    </source>
</evidence>
<reference evidence="6 7" key="1">
    <citation type="submission" date="2019-05" db="EMBL/GenBank/DDBJ databases">
        <title>Algicella ahnfeltiae gen. nov., sp. nov., a novel marine bacterium of the family Flavobacteriaceae isolated from a red alga.</title>
        <authorList>
            <person name="Nedashkovskaya O.I."/>
            <person name="Kukhlevskiy A.D."/>
            <person name="Kim S.-G."/>
            <person name="Zhukova N.V."/>
            <person name="Mikhailov V.V."/>
        </authorList>
    </citation>
    <scope>NUCLEOTIDE SEQUENCE [LARGE SCALE GENOMIC DNA]</scope>
    <source>
        <strain evidence="6 7">10Alg115</strain>
    </source>
</reference>
<dbReference type="Gene3D" id="1.10.1740.10">
    <property type="match status" value="1"/>
</dbReference>
<dbReference type="InterPro" id="IPR013325">
    <property type="entry name" value="RNA_pol_sigma_r2"/>
</dbReference>
<dbReference type="RefSeq" id="WP_138949431.1">
    <property type="nucleotide sequence ID" value="NZ_CP040749.1"/>
</dbReference>
<dbReference type="InterPro" id="IPR007627">
    <property type="entry name" value="RNA_pol_sigma70_r2"/>
</dbReference>
<accession>A0A5B7TP81</accession>
<dbReference type="AlphaFoldDB" id="A0A5B7TP81"/>
<evidence type="ECO:0000256" key="2">
    <source>
        <dbReference type="ARBA" id="ARBA00023015"/>
    </source>
</evidence>
<evidence type="ECO:0000259" key="5">
    <source>
        <dbReference type="PROSITE" id="PS00622"/>
    </source>
</evidence>
<keyword evidence="3" id="KW-0731">Sigma factor</keyword>
<dbReference type="SUPFAM" id="SSF88659">
    <property type="entry name" value="Sigma3 and sigma4 domains of RNA polymerase sigma factors"/>
    <property type="match status" value="1"/>
</dbReference>
<dbReference type="InterPro" id="IPR039425">
    <property type="entry name" value="RNA_pol_sigma-70-like"/>
</dbReference>
<dbReference type="KEGG" id="fbe:FF125_08865"/>
<keyword evidence="4" id="KW-0804">Transcription</keyword>
<name>A0A5B7TP81_9FLAO</name>
<sequence length="161" mass="18904">MTKKQAFTEVIKENQGIIFKITSVYTNNKEDQQDLYQEIVYQLFKSYKTFKGNAKVSTWMYRVALNTSITYLKKEKRGGVRIPIEKILTYKTEQEDTIIEDRIELLHTQIKKLNIIEKGIILLYLEGKNYDEIAEITGFTNTNVGTRLSRIKEKLKTQILK</sequence>
<keyword evidence="2" id="KW-0805">Transcription regulation</keyword>
<dbReference type="PANTHER" id="PTHR43133">
    <property type="entry name" value="RNA POLYMERASE ECF-TYPE SIGMA FACTO"/>
    <property type="match status" value="1"/>
</dbReference>
<evidence type="ECO:0000313" key="6">
    <source>
        <dbReference type="EMBL" id="QCX38535.1"/>
    </source>
</evidence>
<evidence type="ECO:0000256" key="1">
    <source>
        <dbReference type="ARBA" id="ARBA00010641"/>
    </source>
</evidence>
<evidence type="ECO:0000313" key="7">
    <source>
        <dbReference type="Proteomes" id="UP000306229"/>
    </source>
</evidence>
<dbReference type="InterPro" id="IPR013249">
    <property type="entry name" value="RNA_pol_sigma70_r4_t2"/>
</dbReference>
<dbReference type="NCBIfam" id="TIGR02937">
    <property type="entry name" value="sigma70-ECF"/>
    <property type="match status" value="1"/>
</dbReference>
<dbReference type="InterPro" id="IPR014284">
    <property type="entry name" value="RNA_pol_sigma-70_dom"/>
</dbReference>
<dbReference type="Pfam" id="PF04542">
    <property type="entry name" value="Sigma70_r2"/>
    <property type="match status" value="1"/>
</dbReference>
<dbReference type="Pfam" id="PF08281">
    <property type="entry name" value="Sigma70_r4_2"/>
    <property type="match status" value="1"/>
</dbReference>
<dbReference type="SUPFAM" id="SSF88946">
    <property type="entry name" value="Sigma2 domain of RNA polymerase sigma factors"/>
    <property type="match status" value="1"/>
</dbReference>
<dbReference type="GO" id="GO:0006352">
    <property type="term" value="P:DNA-templated transcription initiation"/>
    <property type="evidence" value="ECO:0007669"/>
    <property type="project" value="InterPro"/>
</dbReference>